<comment type="subcellular location">
    <subcellularLocation>
        <location evidence="1">Cell membrane</location>
        <topology evidence="1">Multi-pass membrane protein</topology>
    </subcellularLocation>
</comment>
<keyword evidence="3" id="KW-1003">Cell membrane</keyword>
<evidence type="ECO:0000256" key="3">
    <source>
        <dbReference type="ARBA" id="ARBA00022475"/>
    </source>
</evidence>
<gene>
    <name evidence="12" type="primary">LOC106812192</name>
</gene>
<evidence type="ECO:0000256" key="6">
    <source>
        <dbReference type="ARBA" id="ARBA00023136"/>
    </source>
</evidence>
<name>A0ABM1EH31_PRICU</name>
<evidence type="ECO:0000256" key="8">
    <source>
        <dbReference type="ARBA" id="ARBA00023180"/>
    </source>
</evidence>
<evidence type="ECO:0000313" key="11">
    <source>
        <dbReference type="Proteomes" id="UP000695022"/>
    </source>
</evidence>
<evidence type="ECO:0000256" key="4">
    <source>
        <dbReference type="ARBA" id="ARBA00022692"/>
    </source>
</evidence>
<dbReference type="PANTHER" id="PTHR42643">
    <property type="entry name" value="IONOTROPIC RECEPTOR 20A-RELATED"/>
    <property type="match status" value="1"/>
</dbReference>
<dbReference type="Pfam" id="PF00060">
    <property type="entry name" value="Lig_chan"/>
    <property type="match status" value="1"/>
</dbReference>
<evidence type="ECO:0000256" key="7">
    <source>
        <dbReference type="ARBA" id="ARBA00023170"/>
    </source>
</evidence>
<feature type="transmembrane region" description="Helical" evidence="9">
    <location>
        <begin position="219"/>
        <end position="242"/>
    </location>
</feature>
<dbReference type="InterPro" id="IPR052192">
    <property type="entry name" value="Insect_Ionotropic_Sensory_Rcpt"/>
</dbReference>
<evidence type="ECO:0000313" key="12">
    <source>
        <dbReference type="RefSeq" id="XP_014671502.1"/>
    </source>
</evidence>
<dbReference type="Proteomes" id="UP000695022">
    <property type="component" value="Unplaced"/>
</dbReference>
<dbReference type="RefSeq" id="XP_014671502.1">
    <property type="nucleotide sequence ID" value="XM_014816016.1"/>
</dbReference>
<feature type="domain" description="Ionotropic glutamate receptor C-terminal" evidence="10">
    <location>
        <begin position="139"/>
        <end position="430"/>
    </location>
</feature>
<keyword evidence="5 9" id="KW-1133">Transmembrane helix</keyword>
<dbReference type="InterPro" id="IPR001320">
    <property type="entry name" value="Iontro_rcpt_C"/>
</dbReference>
<evidence type="ECO:0000256" key="1">
    <source>
        <dbReference type="ARBA" id="ARBA00004651"/>
    </source>
</evidence>
<evidence type="ECO:0000259" key="10">
    <source>
        <dbReference type="Pfam" id="PF00060"/>
    </source>
</evidence>
<keyword evidence="11" id="KW-1185">Reference proteome</keyword>
<feature type="transmembrane region" description="Helical" evidence="9">
    <location>
        <begin position="420"/>
        <end position="440"/>
    </location>
</feature>
<keyword evidence="4 9" id="KW-0812">Transmembrane</keyword>
<reference evidence="12" key="1">
    <citation type="submission" date="2025-08" db="UniProtKB">
        <authorList>
            <consortium name="RefSeq"/>
        </authorList>
    </citation>
    <scope>IDENTIFICATION</scope>
</reference>
<organism evidence="11 12">
    <name type="scientific">Priapulus caudatus</name>
    <name type="common">Priapulid worm</name>
    <dbReference type="NCBI Taxonomy" id="37621"/>
    <lineage>
        <taxon>Eukaryota</taxon>
        <taxon>Metazoa</taxon>
        <taxon>Ecdysozoa</taxon>
        <taxon>Scalidophora</taxon>
        <taxon>Priapulida</taxon>
        <taxon>Priapulimorpha</taxon>
        <taxon>Priapulimorphida</taxon>
        <taxon>Priapulidae</taxon>
        <taxon>Priapulus</taxon>
    </lineage>
</organism>
<evidence type="ECO:0000256" key="2">
    <source>
        <dbReference type="ARBA" id="ARBA00008685"/>
    </source>
</evidence>
<keyword evidence="7" id="KW-0675">Receptor</keyword>
<proteinExistence type="inferred from homology"/>
<dbReference type="PANTHER" id="PTHR42643:SF24">
    <property type="entry name" value="IONOTROPIC RECEPTOR 60A"/>
    <property type="match status" value="1"/>
</dbReference>
<keyword evidence="6 9" id="KW-0472">Membrane</keyword>
<evidence type="ECO:0000256" key="9">
    <source>
        <dbReference type="SAM" id="Phobius"/>
    </source>
</evidence>
<dbReference type="SUPFAM" id="SSF53850">
    <property type="entry name" value="Periplasmic binding protein-like II"/>
    <property type="match status" value="1"/>
</dbReference>
<sequence length="460" mass="49668">MLGGGELGEQYELQEGAPPPARASPEDGLHGAHLRAGYWRYESTPRTDHAWLTLSRSILADFSRFYNFTFDVVTIPAADDAVSLVADGRVDVLLNFLTVTPQRQRRVTFLSPLVKTHKTFLVRRPPLVSGFTFFAAFDVTTWLTLLAVTVATAATTAALDGRLAPWREHAADRGGGEGCASDRRGSALLAYYARYVFGSLLKQGGPRLPAATPARVMLATWWCFAIIVAALYGATIVSLLAIAQAKQPFTSLAQLSAGGTGVQPVVVRGQSIIELLSSSPADSDLGRLWATIDGVDGATVDSMPEGLRRSLRGDAAMTGNGVEMVLAMMEDEEEVLGHDAAGQPFCRLALSPVRFLPANMAWSLPLGSPYASVLDHAMVRSIESGLFAKWLNDIFPIWLKLCMNHPETTMQTTALSMGHLSGTFLVLVYGGVVAAAVLAAETAFHHLRKVGRRHFFQRQG</sequence>
<dbReference type="GeneID" id="106812192"/>
<evidence type="ECO:0000256" key="5">
    <source>
        <dbReference type="ARBA" id="ARBA00022989"/>
    </source>
</evidence>
<protein>
    <submittedName>
        <fullName evidence="12">Glutamate receptor ionotropic, delta-1-like</fullName>
    </submittedName>
</protein>
<comment type="similarity">
    <text evidence="2">Belongs to the glutamate-gated ion channel (TC 1.A.10.1) family.</text>
</comment>
<accession>A0ABM1EH31</accession>
<dbReference type="Gene3D" id="1.10.287.70">
    <property type="match status" value="1"/>
</dbReference>
<keyword evidence="8" id="KW-0325">Glycoprotein</keyword>
<dbReference type="Gene3D" id="3.40.190.10">
    <property type="entry name" value="Periplasmic binding protein-like II"/>
    <property type="match status" value="1"/>
</dbReference>